<evidence type="ECO:0000256" key="7">
    <source>
        <dbReference type="SAM" id="SignalP"/>
    </source>
</evidence>
<dbReference type="EMBL" id="CADCUR010000230">
    <property type="protein sequence ID" value="CAA9414107.1"/>
    <property type="molecule type" value="Genomic_DNA"/>
</dbReference>
<evidence type="ECO:0000313" key="9">
    <source>
        <dbReference type="EMBL" id="CAA9414107.1"/>
    </source>
</evidence>
<dbReference type="InterPro" id="IPR057601">
    <property type="entry name" value="Oar-like_b-barrel"/>
</dbReference>
<dbReference type="SUPFAM" id="SSF56935">
    <property type="entry name" value="Porins"/>
    <property type="match status" value="1"/>
</dbReference>
<evidence type="ECO:0000256" key="6">
    <source>
        <dbReference type="ARBA" id="ARBA00023237"/>
    </source>
</evidence>
<accession>A0A6J4PEX2</accession>
<keyword evidence="3" id="KW-1134">Transmembrane beta strand</keyword>
<reference evidence="9" key="1">
    <citation type="submission" date="2020-02" db="EMBL/GenBank/DDBJ databases">
        <authorList>
            <person name="Meier V. D."/>
        </authorList>
    </citation>
    <scope>NUCLEOTIDE SEQUENCE</scope>
    <source>
        <strain evidence="9">AVDCRST_MAG74</strain>
    </source>
</reference>
<dbReference type="GO" id="GO:0009279">
    <property type="term" value="C:cell outer membrane"/>
    <property type="evidence" value="ECO:0007669"/>
    <property type="project" value="UniProtKB-SubCell"/>
</dbReference>
<dbReference type="PANTHER" id="PTHR30069:SF46">
    <property type="entry name" value="OAR PROTEIN"/>
    <property type="match status" value="1"/>
</dbReference>
<keyword evidence="2" id="KW-0813">Transport</keyword>
<evidence type="ECO:0000256" key="5">
    <source>
        <dbReference type="ARBA" id="ARBA00023136"/>
    </source>
</evidence>
<gene>
    <name evidence="9" type="ORF">AVDCRST_MAG74-2487</name>
</gene>
<feature type="signal peptide" evidence="7">
    <location>
        <begin position="1"/>
        <end position="39"/>
    </location>
</feature>
<feature type="chain" id="PRO_5026949372" evidence="7">
    <location>
        <begin position="40"/>
        <end position="1141"/>
    </location>
</feature>
<keyword evidence="4" id="KW-0812">Transmembrane</keyword>
<dbReference type="InterPro" id="IPR036942">
    <property type="entry name" value="Beta-barrel_TonB_sf"/>
</dbReference>
<dbReference type="Gene3D" id="2.40.170.20">
    <property type="entry name" value="TonB-dependent receptor, beta-barrel domain"/>
    <property type="match status" value="1"/>
</dbReference>
<keyword evidence="5" id="KW-0472">Membrane</keyword>
<evidence type="ECO:0000256" key="4">
    <source>
        <dbReference type="ARBA" id="ARBA00022692"/>
    </source>
</evidence>
<evidence type="ECO:0000256" key="3">
    <source>
        <dbReference type="ARBA" id="ARBA00022452"/>
    </source>
</evidence>
<evidence type="ECO:0000259" key="8">
    <source>
        <dbReference type="Pfam" id="PF25183"/>
    </source>
</evidence>
<dbReference type="GO" id="GO:0015344">
    <property type="term" value="F:siderophore uptake transmembrane transporter activity"/>
    <property type="evidence" value="ECO:0007669"/>
    <property type="project" value="TreeGrafter"/>
</dbReference>
<protein>
    <submittedName>
        <fullName evidence="9">Oar protein</fullName>
    </submittedName>
</protein>
<sequence>MQFDEKYKRFIKITPAFFLLSVVTLIFSSSAFVSGQAGAAEITGQIRDAAGGGIDSATIIINETDTNQSMTVMSDDDGFYTVTNLKPGLYRATIEAKGFSRFVRERLLLRTGERVRVDVELQIGTLSETVSVSADAPLLRSEASSLGQVIDNRKIVGLPLNGRNFLSLVGLAPGVAQPPRTAEGASFPRINGGRPRVNEYLFDGVSVLQPEPGQIAFFPVVDAIQEFKVEINNPPAEFGRFNGGVINLTTKSGTNDFRGSVFEFFRNEALNARNLFAPANQSKPVFRRNQFGGVLGGRIVKDKTFFFVDYQGTRQDIGRVRTSTVPTLAQRNGNFSSSLGAAIGSTTVLDTNGNMIPLRAGQIFRPSDKRAYAGNIIPLTDFDQAARQLLARYPLPTASGAANNFTRVGSEKQNQDQFDVRIDYRLSDNSIVFGRYSFAKDLSVPVTPLADGSGALTGGAIGTTDTRANSLIFNYTQIFRPNLLNELRVGYTRRGVQRRSDAVVGDDADLLRGIPETAAFRNSLPTISIAGFQQLGSSANTNTDFSTDVTQIYDAVSYQTGRHSFKFGGDFRLERLDVLQPPNPTGQFTFNSVLTNSTGASGAVPGNAASSTGNALASFLLGVVQNFSIDLQPNVLRPRAKILELFVQDDWKATKRLTFNVGVRYTLNFPSTEKDNQAAVFNLETRQLDYLGENGNPESARRLHKLNFAPRVGLAYRLGDKTVVRAGYGVVWQEQAGITTPFTTPFFPFVQTVTQRSLDNRNPAFVLSGANRPLVTPVAMNADAGLGQSVFAVDRDLGSGYTQQWNVGIQRAVTNDLVFEIAYAGSKITHVGIPDTNINQLTVEQLALGSQLQQLVPNPCFGIVPRSRSNLGDPLVPLGQTLRPFPCFSTVSLYRNNVGNTNYHALQAKIEQRFSKNLSFLIAYTRSKLIDEASSVFDATIQTGPIANFPVADSYNRRLERDVSNGDIPNVFVASFTYDFDFFRNTRRLTGKFLKGWSINGIINVQSGIPLAITQVTNFNAFAGFGTQRPNLVGNPTLPPAERTTAAWFNTAAFQLAPQFTIGSSSRNPVRGPGYRNLDLAIIKRTDLTEGMNVEFRVEIFNLTNTPPLGNPNGVLGSAGFGTITTAGDPRVIQFGLKLNF</sequence>
<evidence type="ECO:0000256" key="1">
    <source>
        <dbReference type="ARBA" id="ARBA00004571"/>
    </source>
</evidence>
<organism evidence="9">
    <name type="scientific">uncultured Pyrinomonadaceae bacterium</name>
    <dbReference type="NCBI Taxonomy" id="2283094"/>
    <lineage>
        <taxon>Bacteria</taxon>
        <taxon>Pseudomonadati</taxon>
        <taxon>Acidobacteriota</taxon>
        <taxon>Blastocatellia</taxon>
        <taxon>Blastocatellales</taxon>
        <taxon>Pyrinomonadaceae</taxon>
        <taxon>environmental samples</taxon>
    </lineage>
</organism>
<feature type="domain" description="TonB-dependent transporter Oar-like beta-barrel" evidence="8">
    <location>
        <begin position="249"/>
        <end position="1134"/>
    </location>
</feature>
<dbReference type="SUPFAM" id="SSF49464">
    <property type="entry name" value="Carboxypeptidase regulatory domain-like"/>
    <property type="match status" value="1"/>
</dbReference>
<dbReference type="Pfam" id="PF25183">
    <property type="entry name" value="OMP_b-brl_4"/>
    <property type="match status" value="1"/>
</dbReference>
<dbReference type="Gene3D" id="2.60.40.1120">
    <property type="entry name" value="Carboxypeptidase-like, regulatory domain"/>
    <property type="match status" value="1"/>
</dbReference>
<proteinExistence type="predicted"/>
<name>A0A6J4PEX2_9BACT</name>
<dbReference type="InterPro" id="IPR039426">
    <property type="entry name" value="TonB-dep_rcpt-like"/>
</dbReference>
<dbReference type="PANTHER" id="PTHR30069">
    <property type="entry name" value="TONB-DEPENDENT OUTER MEMBRANE RECEPTOR"/>
    <property type="match status" value="1"/>
</dbReference>
<dbReference type="AlphaFoldDB" id="A0A6J4PEX2"/>
<dbReference type="Pfam" id="PF13620">
    <property type="entry name" value="CarboxypepD_reg"/>
    <property type="match status" value="1"/>
</dbReference>
<comment type="subcellular location">
    <subcellularLocation>
        <location evidence="1">Cell outer membrane</location>
        <topology evidence="1">Multi-pass membrane protein</topology>
    </subcellularLocation>
</comment>
<keyword evidence="7" id="KW-0732">Signal</keyword>
<keyword evidence="6" id="KW-0998">Cell outer membrane</keyword>
<dbReference type="GO" id="GO:0044718">
    <property type="term" value="P:siderophore transmembrane transport"/>
    <property type="evidence" value="ECO:0007669"/>
    <property type="project" value="TreeGrafter"/>
</dbReference>
<evidence type="ECO:0000256" key="2">
    <source>
        <dbReference type="ARBA" id="ARBA00022448"/>
    </source>
</evidence>
<dbReference type="InterPro" id="IPR008969">
    <property type="entry name" value="CarboxyPept-like_regulatory"/>
</dbReference>